<dbReference type="Proteomes" id="UP000238479">
    <property type="component" value="Chromosome 4"/>
</dbReference>
<dbReference type="PANTHER" id="PTHR10159">
    <property type="entry name" value="DUAL SPECIFICITY PROTEIN PHOSPHATASE"/>
    <property type="match status" value="1"/>
</dbReference>
<dbReference type="PANTHER" id="PTHR10159:SF511">
    <property type="entry name" value="DUAL SPECIFICITY PROTEIN PHOSPHATASE 1"/>
    <property type="match status" value="1"/>
</dbReference>
<dbReference type="GO" id="GO:0043409">
    <property type="term" value="P:negative regulation of MAPK cascade"/>
    <property type="evidence" value="ECO:0007669"/>
    <property type="project" value="TreeGrafter"/>
</dbReference>
<keyword evidence="5 13" id="KW-0378">Hydrolase</keyword>
<dbReference type="EC" id="3.1.3.-" evidence="13"/>
<evidence type="ECO:0000259" key="11">
    <source>
        <dbReference type="PROSITE" id="PS50054"/>
    </source>
</evidence>
<dbReference type="PROSITE" id="PS50056">
    <property type="entry name" value="TYR_PHOSPHATASE_2"/>
    <property type="match status" value="1"/>
</dbReference>
<dbReference type="Gramene" id="PRQ36849">
    <property type="protein sequence ID" value="PRQ36849"/>
    <property type="gene ID" value="RchiOBHm_Chr4g0396121"/>
</dbReference>
<evidence type="ECO:0000256" key="10">
    <source>
        <dbReference type="ARBA" id="ARBA00051722"/>
    </source>
</evidence>
<comment type="catalytic activity">
    <reaction evidence="9">
        <text>O-phospho-L-threonyl-[protein] + H2O = L-threonyl-[protein] + phosphate</text>
        <dbReference type="Rhea" id="RHEA:47004"/>
        <dbReference type="Rhea" id="RHEA-COMP:11060"/>
        <dbReference type="Rhea" id="RHEA-COMP:11605"/>
        <dbReference type="ChEBI" id="CHEBI:15377"/>
        <dbReference type="ChEBI" id="CHEBI:30013"/>
        <dbReference type="ChEBI" id="CHEBI:43474"/>
        <dbReference type="ChEBI" id="CHEBI:61977"/>
        <dbReference type="EC" id="3.1.3.16"/>
    </reaction>
</comment>
<dbReference type="SUPFAM" id="SSF52799">
    <property type="entry name" value="(Phosphotyrosine protein) phosphatases II"/>
    <property type="match status" value="1"/>
</dbReference>
<dbReference type="InterPro" id="IPR029021">
    <property type="entry name" value="Prot-tyrosine_phosphatase-like"/>
</dbReference>
<accession>A0A2P6QRN5</accession>
<dbReference type="InterPro" id="IPR020422">
    <property type="entry name" value="TYR_PHOSPHATASE_DUAL_dom"/>
</dbReference>
<name>A0A2P6QRN5_ROSCH</name>
<gene>
    <name evidence="13" type="ORF">RchiOBHm_Chr4g0396121</name>
</gene>
<evidence type="ECO:0000313" key="13">
    <source>
        <dbReference type="EMBL" id="PRQ36849.1"/>
    </source>
</evidence>
<evidence type="ECO:0000256" key="6">
    <source>
        <dbReference type="ARBA" id="ARBA00022912"/>
    </source>
</evidence>
<comment type="subcellular location">
    <subcellularLocation>
        <location evidence="2">Cytoplasm</location>
    </subcellularLocation>
    <subcellularLocation>
        <location evidence="1">Nucleus</location>
    </subcellularLocation>
</comment>
<feature type="domain" description="Tyrosine specific protein phosphatases" evidence="12">
    <location>
        <begin position="93"/>
        <end position="151"/>
    </location>
</feature>
<organism evidence="13 14">
    <name type="scientific">Rosa chinensis</name>
    <name type="common">China rose</name>
    <dbReference type="NCBI Taxonomy" id="74649"/>
    <lineage>
        <taxon>Eukaryota</taxon>
        <taxon>Viridiplantae</taxon>
        <taxon>Streptophyta</taxon>
        <taxon>Embryophyta</taxon>
        <taxon>Tracheophyta</taxon>
        <taxon>Spermatophyta</taxon>
        <taxon>Magnoliopsida</taxon>
        <taxon>eudicotyledons</taxon>
        <taxon>Gunneridae</taxon>
        <taxon>Pentapetalae</taxon>
        <taxon>rosids</taxon>
        <taxon>fabids</taxon>
        <taxon>Rosales</taxon>
        <taxon>Rosaceae</taxon>
        <taxon>Rosoideae</taxon>
        <taxon>Rosoideae incertae sedis</taxon>
        <taxon>Rosa</taxon>
    </lineage>
</organism>
<dbReference type="Gene3D" id="3.90.190.10">
    <property type="entry name" value="Protein tyrosine phosphatase superfamily"/>
    <property type="match status" value="1"/>
</dbReference>
<evidence type="ECO:0000256" key="8">
    <source>
        <dbReference type="ARBA" id="ARBA00047761"/>
    </source>
</evidence>
<sequence>MVHLRGTDALVNQAAPVLQSMNETLCREDNIPCQIEEGLFLGSLGAANNKETLENLNVTHILTVADSLPPKYPNDFVYRVLNVEDRRTTDLQQHFDECFNYIEEAKTSGGGVLVHCFSGKSRSATIVLSYLMKKHRMSLSEALEHVKEKRPEAAPNAGFIKQLKNLEVVLGISAIELPKPTNP</sequence>
<reference evidence="13 14" key="1">
    <citation type="journal article" date="2018" name="Nat. Genet.">
        <title>The Rosa genome provides new insights in the design of modern roses.</title>
        <authorList>
            <person name="Bendahmane M."/>
        </authorList>
    </citation>
    <scope>NUCLEOTIDE SEQUENCE [LARGE SCALE GENOMIC DNA]</scope>
    <source>
        <strain evidence="14">cv. Old Blush</strain>
    </source>
</reference>
<dbReference type="Pfam" id="PF00782">
    <property type="entry name" value="DSPc"/>
    <property type="match status" value="1"/>
</dbReference>
<comment type="similarity">
    <text evidence="3">Belongs to the protein-tyrosine phosphatase family. Non-receptor class dual specificity subfamily.</text>
</comment>
<dbReference type="GO" id="GO:0004722">
    <property type="term" value="F:protein serine/threonine phosphatase activity"/>
    <property type="evidence" value="ECO:0007669"/>
    <property type="project" value="UniProtKB-EC"/>
</dbReference>
<dbReference type="GO" id="GO:0008330">
    <property type="term" value="F:protein tyrosine/threonine phosphatase activity"/>
    <property type="evidence" value="ECO:0007669"/>
    <property type="project" value="TreeGrafter"/>
</dbReference>
<dbReference type="EMBL" id="PDCK01000042">
    <property type="protein sequence ID" value="PRQ36849.1"/>
    <property type="molecule type" value="Genomic_DNA"/>
</dbReference>
<evidence type="ECO:0000256" key="9">
    <source>
        <dbReference type="ARBA" id="ARBA00048336"/>
    </source>
</evidence>
<keyword evidence="7" id="KW-0539">Nucleus</keyword>
<dbReference type="STRING" id="74649.A0A2P6QRN5"/>
<evidence type="ECO:0000256" key="3">
    <source>
        <dbReference type="ARBA" id="ARBA00008601"/>
    </source>
</evidence>
<dbReference type="GO" id="GO:0033550">
    <property type="term" value="F:MAP kinase tyrosine phosphatase activity"/>
    <property type="evidence" value="ECO:0007669"/>
    <property type="project" value="TreeGrafter"/>
</dbReference>
<dbReference type="InterPro" id="IPR016130">
    <property type="entry name" value="Tyr_Pase_AS"/>
</dbReference>
<keyword evidence="14" id="KW-1185">Reference proteome</keyword>
<dbReference type="CDD" id="cd14498">
    <property type="entry name" value="DSP"/>
    <property type="match status" value="1"/>
</dbReference>
<evidence type="ECO:0000259" key="12">
    <source>
        <dbReference type="PROSITE" id="PS50056"/>
    </source>
</evidence>
<keyword evidence="6" id="KW-0904">Protein phosphatase</keyword>
<dbReference type="OrthoDB" id="10252009at2759"/>
<dbReference type="FunFam" id="3.90.190.10:FF:000056">
    <property type="entry name" value="Dual specificity phosphatase 12"/>
    <property type="match status" value="1"/>
</dbReference>
<comment type="caution">
    <text evidence="13">The sequence shown here is derived from an EMBL/GenBank/DDBJ whole genome shotgun (WGS) entry which is preliminary data.</text>
</comment>
<comment type="catalytic activity">
    <reaction evidence="8">
        <text>O-phospho-L-seryl-[protein] + H2O = L-seryl-[protein] + phosphate</text>
        <dbReference type="Rhea" id="RHEA:20629"/>
        <dbReference type="Rhea" id="RHEA-COMP:9863"/>
        <dbReference type="Rhea" id="RHEA-COMP:11604"/>
        <dbReference type="ChEBI" id="CHEBI:15377"/>
        <dbReference type="ChEBI" id="CHEBI:29999"/>
        <dbReference type="ChEBI" id="CHEBI:43474"/>
        <dbReference type="ChEBI" id="CHEBI:83421"/>
        <dbReference type="EC" id="3.1.3.16"/>
    </reaction>
</comment>
<dbReference type="PROSITE" id="PS50054">
    <property type="entry name" value="TYR_PHOSPHATASE_DUAL"/>
    <property type="match status" value="1"/>
</dbReference>
<dbReference type="SMART" id="SM00195">
    <property type="entry name" value="DSPc"/>
    <property type="match status" value="1"/>
</dbReference>
<comment type="catalytic activity">
    <reaction evidence="10">
        <text>O-phospho-L-tyrosyl-[protein] + H2O = L-tyrosyl-[protein] + phosphate</text>
        <dbReference type="Rhea" id="RHEA:10684"/>
        <dbReference type="Rhea" id="RHEA-COMP:10136"/>
        <dbReference type="Rhea" id="RHEA-COMP:20101"/>
        <dbReference type="ChEBI" id="CHEBI:15377"/>
        <dbReference type="ChEBI" id="CHEBI:43474"/>
        <dbReference type="ChEBI" id="CHEBI:46858"/>
        <dbReference type="ChEBI" id="CHEBI:61978"/>
        <dbReference type="EC" id="3.1.3.48"/>
    </reaction>
</comment>
<dbReference type="InterPro" id="IPR000340">
    <property type="entry name" value="Dual-sp_phosphatase_cat-dom"/>
</dbReference>
<dbReference type="GO" id="GO:0005737">
    <property type="term" value="C:cytoplasm"/>
    <property type="evidence" value="ECO:0007669"/>
    <property type="project" value="UniProtKB-SubCell"/>
</dbReference>
<evidence type="ECO:0000256" key="1">
    <source>
        <dbReference type="ARBA" id="ARBA00004123"/>
    </source>
</evidence>
<protein>
    <submittedName>
        <fullName evidence="13">Putative phosphoric monoester hydrolase</fullName>
        <ecNumber evidence="13">3.1.3.-</ecNumber>
    </submittedName>
</protein>
<proteinExistence type="inferred from homology"/>
<evidence type="ECO:0000256" key="5">
    <source>
        <dbReference type="ARBA" id="ARBA00022801"/>
    </source>
</evidence>
<feature type="domain" description="Tyrosine-protein phosphatase" evidence="11">
    <location>
        <begin position="31"/>
        <end position="172"/>
    </location>
</feature>
<dbReference type="PROSITE" id="PS00383">
    <property type="entry name" value="TYR_PHOSPHATASE_1"/>
    <property type="match status" value="1"/>
</dbReference>
<dbReference type="AlphaFoldDB" id="A0A2P6QRN5"/>
<evidence type="ECO:0000256" key="2">
    <source>
        <dbReference type="ARBA" id="ARBA00004496"/>
    </source>
</evidence>
<dbReference type="GO" id="GO:0017017">
    <property type="term" value="F:MAP kinase tyrosine/serine/threonine phosphatase activity"/>
    <property type="evidence" value="ECO:0007669"/>
    <property type="project" value="TreeGrafter"/>
</dbReference>
<evidence type="ECO:0000256" key="7">
    <source>
        <dbReference type="ARBA" id="ARBA00023242"/>
    </source>
</evidence>
<evidence type="ECO:0000256" key="4">
    <source>
        <dbReference type="ARBA" id="ARBA00022490"/>
    </source>
</evidence>
<dbReference type="OMA" id="DKKLHCQ"/>
<evidence type="ECO:0000313" key="14">
    <source>
        <dbReference type="Proteomes" id="UP000238479"/>
    </source>
</evidence>
<dbReference type="GO" id="GO:0005634">
    <property type="term" value="C:nucleus"/>
    <property type="evidence" value="ECO:0007669"/>
    <property type="project" value="UniProtKB-SubCell"/>
</dbReference>
<dbReference type="InterPro" id="IPR000387">
    <property type="entry name" value="Tyr_Pase_dom"/>
</dbReference>
<keyword evidence="4" id="KW-0963">Cytoplasm</keyword>